<feature type="compositionally biased region" description="Basic and acidic residues" evidence="8">
    <location>
        <begin position="86"/>
        <end position="95"/>
    </location>
</feature>
<dbReference type="GO" id="GO:0005634">
    <property type="term" value="C:nucleus"/>
    <property type="evidence" value="ECO:0007669"/>
    <property type="project" value="UniProtKB-SubCell"/>
</dbReference>
<dbReference type="PROSITE" id="PS50217">
    <property type="entry name" value="BZIP"/>
    <property type="match status" value="1"/>
</dbReference>
<dbReference type="PROSITE" id="PS00036">
    <property type="entry name" value="BZIP_BASIC"/>
    <property type="match status" value="1"/>
</dbReference>
<keyword evidence="3" id="KW-0805">Transcription regulation</keyword>
<evidence type="ECO:0000256" key="8">
    <source>
        <dbReference type="SAM" id="MobiDB-lite"/>
    </source>
</evidence>
<proteinExistence type="inferred from homology"/>
<feature type="domain" description="BZIP" evidence="9">
    <location>
        <begin position="94"/>
        <end position="136"/>
    </location>
</feature>
<comment type="subcellular location">
    <subcellularLocation>
        <location evidence="1">Nucleus</location>
    </subcellularLocation>
</comment>
<reference evidence="11" key="2">
    <citation type="submission" date="2021-12" db="EMBL/GenBank/DDBJ databases">
        <title>Resequencing data analysis of finger millet.</title>
        <authorList>
            <person name="Hatakeyama M."/>
            <person name="Aluri S."/>
            <person name="Balachadran M.T."/>
            <person name="Sivarajan S.R."/>
            <person name="Poveda L."/>
            <person name="Shimizu-Inatsugi R."/>
            <person name="Schlapbach R."/>
            <person name="Sreeman S.M."/>
            <person name="Shimizu K.K."/>
        </authorList>
    </citation>
    <scope>NUCLEOTIDE SEQUENCE</scope>
</reference>
<name>A0AAV5FYB8_ELECO</name>
<evidence type="ECO:0000313" key="11">
    <source>
        <dbReference type="EMBL" id="GJN39540.1"/>
    </source>
</evidence>
<dbReference type="GO" id="GO:0043565">
    <property type="term" value="F:sequence-specific DNA binding"/>
    <property type="evidence" value="ECO:0007669"/>
    <property type="project" value="InterPro"/>
</dbReference>
<dbReference type="Pfam" id="PF14144">
    <property type="entry name" value="DOG1"/>
    <property type="match status" value="1"/>
</dbReference>
<dbReference type="Pfam" id="PF00170">
    <property type="entry name" value="bZIP_1"/>
    <property type="match status" value="1"/>
</dbReference>
<dbReference type="FunFam" id="1.20.5.170:FF:000019">
    <property type="entry name" value="BZIP family transcription factor"/>
    <property type="match status" value="1"/>
</dbReference>
<feature type="coiled-coil region" evidence="7">
    <location>
        <begin position="277"/>
        <end position="304"/>
    </location>
</feature>
<dbReference type="AlphaFoldDB" id="A0AAV5FYB8"/>
<evidence type="ECO:0000259" key="9">
    <source>
        <dbReference type="PROSITE" id="PS50217"/>
    </source>
</evidence>
<evidence type="ECO:0000256" key="1">
    <source>
        <dbReference type="ARBA" id="ARBA00004123"/>
    </source>
</evidence>
<evidence type="ECO:0000259" key="10">
    <source>
        <dbReference type="PROSITE" id="PS51806"/>
    </source>
</evidence>
<dbReference type="EMBL" id="BQKI01000098">
    <property type="protein sequence ID" value="GJN39540.1"/>
    <property type="molecule type" value="Genomic_DNA"/>
</dbReference>
<dbReference type="GO" id="GO:0003700">
    <property type="term" value="F:DNA-binding transcription factor activity"/>
    <property type="evidence" value="ECO:0007669"/>
    <property type="project" value="InterPro"/>
</dbReference>
<keyword evidence="6" id="KW-0539">Nucleus</keyword>
<evidence type="ECO:0000256" key="3">
    <source>
        <dbReference type="ARBA" id="ARBA00023015"/>
    </source>
</evidence>
<comment type="similarity">
    <text evidence="2">Belongs to the bZIP family.</text>
</comment>
<organism evidence="11 12">
    <name type="scientific">Eleusine coracana subsp. coracana</name>
    <dbReference type="NCBI Taxonomy" id="191504"/>
    <lineage>
        <taxon>Eukaryota</taxon>
        <taxon>Viridiplantae</taxon>
        <taxon>Streptophyta</taxon>
        <taxon>Embryophyta</taxon>
        <taxon>Tracheophyta</taxon>
        <taxon>Spermatophyta</taxon>
        <taxon>Magnoliopsida</taxon>
        <taxon>Liliopsida</taxon>
        <taxon>Poales</taxon>
        <taxon>Poaceae</taxon>
        <taxon>PACMAD clade</taxon>
        <taxon>Chloridoideae</taxon>
        <taxon>Cynodonteae</taxon>
        <taxon>Eleusininae</taxon>
        <taxon>Eleusine</taxon>
    </lineage>
</organism>
<evidence type="ECO:0000256" key="4">
    <source>
        <dbReference type="ARBA" id="ARBA00023125"/>
    </source>
</evidence>
<keyword evidence="7" id="KW-0175">Coiled coil</keyword>
<keyword evidence="5" id="KW-0804">Transcription</keyword>
<dbReference type="InterPro" id="IPR046347">
    <property type="entry name" value="bZIP_sf"/>
</dbReference>
<evidence type="ECO:0000256" key="2">
    <source>
        <dbReference type="ARBA" id="ARBA00007163"/>
    </source>
</evidence>
<accession>A0AAV5FYB8</accession>
<dbReference type="PANTHER" id="PTHR45693:SF31">
    <property type="entry name" value="TRANSCRIPTION FACTOR TGAL10"/>
    <property type="match status" value="1"/>
</dbReference>
<keyword evidence="12" id="KW-1185">Reference proteome</keyword>
<keyword evidence="4" id="KW-0238">DNA-binding</keyword>
<evidence type="ECO:0000256" key="5">
    <source>
        <dbReference type="ARBA" id="ARBA00023163"/>
    </source>
</evidence>
<gene>
    <name evidence="11" type="primary">gb28665</name>
    <name evidence="11" type="ORF">PR202_gb28665</name>
</gene>
<protein>
    <submittedName>
        <fullName evidence="11">Uncharacterized protein</fullName>
    </submittedName>
</protein>
<dbReference type="SMART" id="SM00338">
    <property type="entry name" value="BRLZ"/>
    <property type="match status" value="1"/>
</dbReference>
<dbReference type="PANTHER" id="PTHR45693">
    <property type="entry name" value="TRANSCRIPTION FACTOR TGA9"/>
    <property type="match status" value="1"/>
</dbReference>
<dbReference type="Proteomes" id="UP001054889">
    <property type="component" value="Unassembled WGS sequence"/>
</dbReference>
<dbReference type="GO" id="GO:0006351">
    <property type="term" value="P:DNA-templated transcription"/>
    <property type="evidence" value="ECO:0007669"/>
    <property type="project" value="InterPro"/>
</dbReference>
<reference evidence="11" key="1">
    <citation type="journal article" date="2018" name="DNA Res.">
        <title>Multiple hybrid de novo genome assembly of finger millet, an orphan allotetraploid crop.</title>
        <authorList>
            <person name="Hatakeyama M."/>
            <person name="Aluri S."/>
            <person name="Balachadran M.T."/>
            <person name="Sivarajan S.R."/>
            <person name="Patrignani A."/>
            <person name="Gruter S."/>
            <person name="Poveda L."/>
            <person name="Shimizu-Inatsugi R."/>
            <person name="Baeten J."/>
            <person name="Francoijs K.J."/>
            <person name="Nataraja K.N."/>
            <person name="Reddy Y.A.N."/>
            <person name="Phadnis S."/>
            <person name="Ravikumar R.L."/>
            <person name="Schlapbach R."/>
            <person name="Sreeman S.M."/>
            <person name="Shimizu K.K."/>
        </authorList>
    </citation>
    <scope>NUCLEOTIDE SEQUENCE</scope>
</reference>
<dbReference type="PROSITE" id="PS51806">
    <property type="entry name" value="DOG1"/>
    <property type="match status" value="1"/>
</dbReference>
<dbReference type="Gene3D" id="1.20.5.170">
    <property type="match status" value="1"/>
</dbReference>
<feature type="region of interest" description="Disordered" evidence="8">
    <location>
        <begin position="31"/>
        <end position="95"/>
    </location>
</feature>
<evidence type="ECO:0000313" key="12">
    <source>
        <dbReference type="Proteomes" id="UP001054889"/>
    </source>
</evidence>
<dbReference type="SUPFAM" id="SSF57959">
    <property type="entry name" value="Leucine zipper domain"/>
    <property type="match status" value="1"/>
</dbReference>
<dbReference type="InterPro" id="IPR025422">
    <property type="entry name" value="TGA_domain"/>
</dbReference>
<dbReference type="InterPro" id="IPR004827">
    <property type="entry name" value="bZIP"/>
</dbReference>
<comment type="caution">
    <text evidence="11">The sequence shown here is derived from an EMBL/GenBank/DDBJ whole genome shotgun (WGS) entry which is preliminary data.</text>
</comment>
<sequence length="392" mass="42194">MTSASVGGPPSMGIYDYDRRAARQHPAAFAAWGGDPPFQAAAVTGAAPSPPAPVASVMEPDVKFVVKAAAEDDDDPVEEQPSSDSFGHDDARPNDKALRRLAQNREAARKSRLRKKAYIQTLESSRMKLAKLEQELTTVRRQQGVFVGGESATGLTPPALDPGAAALELEYARWAEEQCRHAGELRSALQSNDDASDARLRVLLDAGLAHYDALFRARSAAASRDAFLVLSGAWRAPAERFFLWIGGFRPSALIATLAPRLGEEGGPPLDEAQDAAVRALRQTARQLEDALAQGMEKLQQTVNDALLLAAVDDDGGLAAAQQRQQMAGAVGRLAGLASFVDQADHLRQQTLRNMHRILTPRQAARGMLALADYCHRLRALSSLWAARPTEPA</sequence>
<evidence type="ECO:0000256" key="6">
    <source>
        <dbReference type="ARBA" id="ARBA00023242"/>
    </source>
</evidence>
<evidence type="ECO:0000256" key="7">
    <source>
        <dbReference type="SAM" id="Coils"/>
    </source>
</evidence>
<feature type="domain" description="DOG1" evidence="10">
    <location>
        <begin position="164"/>
        <end position="387"/>
    </location>
</feature>
<feature type="coiled-coil region" evidence="7">
    <location>
        <begin position="115"/>
        <end position="142"/>
    </location>
</feature>